<dbReference type="AlphaFoldDB" id="A0A3E2H4W1"/>
<name>A0A3E2H4W1_SCYLI</name>
<protein>
    <submittedName>
        <fullName evidence="2">Uncharacterized protein</fullName>
    </submittedName>
</protein>
<dbReference type="Proteomes" id="UP000258309">
    <property type="component" value="Unassembled WGS sequence"/>
</dbReference>
<dbReference type="EMBL" id="NCSJ02000164">
    <property type="protein sequence ID" value="RFU28426.1"/>
    <property type="molecule type" value="Genomic_DNA"/>
</dbReference>
<reference evidence="2 3" key="1">
    <citation type="submission" date="2018-05" db="EMBL/GenBank/DDBJ databases">
        <title>Draft genome sequence of Scytalidium lignicola DSM 105466, a ubiquitous saprotrophic fungus.</title>
        <authorList>
            <person name="Buettner E."/>
            <person name="Gebauer A.M."/>
            <person name="Hofrichter M."/>
            <person name="Liers C."/>
            <person name="Kellner H."/>
        </authorList>
    </citation>
    <scope>NUCLEOTIDE SEQUENCE [LARGE SCALE GENOMIC DNA]</scope>
    <source>
        <strain evidence="2 3">DSM 105466</strain>
    </source>
</reference>
<dbReference type="STRING" id="5539.A0A3E2H4W1"/>
<evidence type="ECO:0000256" key="1">
    <source>
        <dbReference type="SAM" id="MobiDB-lite"/>
    </source>
</evidence>
<feature type="region of interest" description="Disordered" evidence="1">
    <location>
        <begin position="1"/>
        <end position="24"/>
    </location>
</feature>
<gene>
    <name evidence="2" type="ORF">B7463_g7904</name>
</gene>
<proteinExistence type="predicted"/>
<feature type="non-terminal residue" evidence="2">
    <location>
        <position position="1"/>
    </location>
</feature>
<dbReference type="OrthoDB" id="27483at2759"/>
<feature type="non-terminal residue" evidence="2">
    <location>
        <position position="159"/>
    </location>
</feature>
<accession>A0A3E2H4W1</accession>
<comment type="caution">
    <text evidence="2">The sequence shown here is derived from an EMBL/GenBank/DDBJ whole genome shotgun (WGS) entry which is preliminary data.</text>
</comment>
<sequence length="159" mass="17878">MMRVANLPPKPSSSTTSQERTEDDQYKFVRSVTGIFNITSEADEGDWPSKSQGLTIHFHVDKQQKRVWGHFDVGIVDEYLLLSLSPDGLVHNTPMGFQWRGTEDDTGRPLDGSGEVTIWEERTVSGVFRGNAGDIDFNGKRKFMPGEVSGYDVGYYRRG</sequence>
<evidence type="ECO:0000313" key="2">
    <source>
        <dbReference type="EMBL" id="RFU28426.1"/>
    </source>
</evidence>
<keyword evidence="3" id="KW-1185">Reference proteome</keyword>
<evidence type="ECO:0000313" key="3">
    <source>
        <dbReference type="Proteomes" id="UP000258309"/>
    </source>
</evidence>
<dbReference type="OMA" id="RTEDDQY"/>
<organism evidence="2 3">
    <name type="scientific">Scytalidium lignicola</name>
    <name type="common">Hyphomycete</name>
    <dbReference type="NCBI Taxonomy" id="5539"/>
    <lineage>
        <taxon>Eukaryota</taxon>
        <taxon>Fungi</taxon>
        <taxon>Dikarya</taxon>
        <taxon>Ascomycota</taxon>
        <taxon>Pezizomycotina</taxon>
        <taxon>Leotiomycetes</taxon>
        <taxon>Leotiomycetes incertae sedis</taxon>
        <taxon>Scytalidium</taxon>
    </lineage>
</organism>